<keyword evidence="3" id="KW-1185">Reference proteome</keyword>
<reference evidence="2 3" key="1">
    <citation type="submission" date="2018-06" db="EMBL/GenBank/DDBJ databases">
        <title>Genome Sequence of the Brown Rot Fungal Pathogen Monilinia fructigena.</title>
        <authorList>
            <person name="Landi L."/>
            <person name="De Miccolis Angelini R.M."/>
            <person name="Pollastro S."/>
            <person name="Abate D."/>
            <person name="Faretra F."/>
            <person name="Romanazzi G."/>
        </authorList>
    </citation>
    <scope>NUCLEOTIDE SEQUENCE [LARGE SCALE GENOMIC DNA]</scope>
    <source>
        <strain evidence="2 3">Mfrg269</strain>
    </source>
</reference>
<gene>
    <name evidence="2" type="ORF">DID88_010432</name>
</gene>
<evidence type="ECO:0000256" key="1">
    <source>
        <dbReference type="SAM" id="SignalP"/>
    </source>
</evidence>
<sequence>MKFSSVLLVLFTLTFSTALPVFRSRSTDGLFVREGNSTLALFGNSTSPAVSTSSASSGTAKSTTATNLADLNEDPAKTKAFFGGSGKKVTSAQVQSAVSGFASDANTVSAALNKLPSMTDPFQISALAGKAFTAESDEDSQRSVLFAAAGNAGASANSKIVQNTPTVLNGLKAMMNIPSVLSVKSNVALIQTARNPNILPSITQLSNAALGAMGLPATAQKFPATGTR</sequence>
<evidence type="ECO:0008006" key="4">
    <source>
        <dbReference type="Google" id="ProtNLM"/>
    </source>
</evidence>
<name>A0A395ILR6_9HELO</name>
<dbReference type="Proteomes" id="UP000249056">
    <property type="component" value="Unassembled WGS sequence"/>
</dbReference>
<evidence type="ECO:0000313" key="3">
    <source>
        <dbReference type="Proteomes" id="UP000249056"/>
    </source>
</evidence>
<feature type="signal peptide" evidence="1">
    <location>
        <begin position="1"/>
        <end position="18"/>
    </location>
</feature>
<keyword evidence="1" id="KW-0732">Signal</keyword>
<dbReference type="EMBL" id="QKRW01000034">
    <property type="protein sequence ID" value="RAL61091.1"/>
    <property type="molecule type" value="Genomic_DNA"/>
</dbReference>
<dbReference type="OrthoDB" id="2118427at2759"/>
<protein>
    <recommendedName>
        <fullName evidence="4">Ppe family protein</fullName>
    </recommendedName>
</protein>
<accession>A0A395ILR6</accession>
<feature type="chain" id="PRO_5017263255" description="Ppe family protein" evidence="1">
    <location>
        <begin position="19"/>
        <end position="228"/>
    </location>
</feature>
<organism evidence="2 3">
    <name type="scientific">Monilinia fructigena</name>
    <dbReference type="NCBI Taxonomy" id="38457"/>
    <lineage>
        <taxon>Eukaryota</taxon>
        <taxon>Fungi</taxon>
        <taxon>Dikarya</taxon>
        <taxon>Ascomycota</taxon>
        <taxon>Pezizomycotina</taxon>
        <taxon>Leotiomycetes</taxon>
        <taxon>Helotiales</taxon>
        <taxon>Sclerotiniaceae</taxon>
        <taxon>Monilinia</taxon>
    </lineage>
</organism>
<comment type="caution">
    <text evidence="2">The sequence shown here is derived from an EMBL/GenBank/DDBJ whole genome shotgun (WGS) entry which is preliminary data.</text>
</comment>
<dbReference type="AlphaFoldDB" id="A0A395ILR6"/>
<evidence type="ECO:0000313" key="2">
    <source>
        <dbReference type="EMBL" id="RAL61091.1"/>
    </source>
</evidence>
<proteinExistence type="predicted"/>